<name>A0ABP3QUX7_9BACI</name>
<dbReference type="InterPro" id="IPR020084">
    <property type="entry name" value="NUDIX_hydrolase_CS"/>
</dbReference>
<accession>A0ABP3QUX7</accession>
<organism evidence="1 2">
    <name type="scientific">Virgibacillus siamensis</name>
    <dbReference type="NCBI Taxonomy" id="480071"/>
    <lineage>
        <taxon>Bacteria</taxon>
        <taxon>Bacillati</taxon>
        <taxon>Bacillota</taxon>
        <taxon>Bacilli</taxon>
        <taxon>Bacillales</taxon>
        <taxon>Bacillaceae</taxon>
        <taxon>Virgibacillus</taxon>
    </lineage>
</organism>
<comment type="caution">
    <text evidence="1">The sequence shown here is derived from an EMBL/GenBank/DDBJ whole genome shotgun (WGS) entry which is preliminary data.</text>
</comment>
<proteinExistence type="predicted"/>
<keyword evidence="2" id="KW-1185">Reference proteome</keyword>
<evidence type="ECO:0000313" key="2">
    <source>
        <dbReference type="Proteomes" id="UP001500866"/>
    </source>
</evidence>
<dbReference type="InterPro" id="IPR015797">
    <property type="entry name" value="NUDIX_hydrolase-like_dom_sf"/>
</dbReference>
<dbReference type="EMBL" id="BAAADS010000006">
    <property type="protein sequence ID" value="GAA0594707.1"/>
    <property type="molecule type" value="Genomic_DNA"/>
</dbReference>
<protein>
    <recommendedName>
        <fullName evidence="3">Nudix hydrolase domain-containing protein</fullName>
    </recommendedName>
</protein>
<dbReference type="Proteomes" id="UP001500866">
    <property type="component" value="Unassembled WGS sequence"/>
</dbReference>
<reference evidence="2" key="1">
    <citation type="journal article" date="2019" name="Int. J. Syst. Evol. Microbiol.">
        <title>The Global Catalogue of Microorganisms (GCM) 10K type strain sequencing project: providing services to taxonomists for standard genome sequencing and annotation.</title>
        <authorList>
            <consortium name="The Broad Institute Genomics Platform"/>
            <consortium name="The Broad Institute Genome Sequencing Center for Infectious Disease"/>
            <person name="Wu L."/>
            <person name="Ma J."/>
        </authorList>
    </citation>
    <scope>NUCLEOTIDE SEQUENCE [LARGE SCALE GENOMIC DNA]</scope>
    <source>
        <strain evidence="2">JCM 15395</strain>
    </source>
</reference>
<dbReference type="SUPFAM" id="SSF55811">
    <property type="entry name" value="Nudix"/>
    <property type="match status" value="1"/>
</dbReference>
<dbReference type="PROSITE" id="PS00893">
    <property type="entry name" value="NUDIX_BOX"/>
    <property type="match status" value="1"/>
</dbReference>
<evidence type="ECO:0000313" key="1">
    <source>
        <dbReference type="EMBL" id="GAA0594707.1"/>
    </source>
</evidence>
<gene>
    <name evidence="1" type="ORF">GCM10009001_08540</name>
</gene>
<evidence type="ECO:0008006" key="3">
    <source>
        <dbReference type="Google" id="ProtNLM"/>
    </source>
</evidence>
<sequence>MPGYGAAVNFITVVSRGRQEEKESPIACMFREIKEEPDIVTSEVQFKGNVCWEVKKV</sequence>